<dbReference type="Proteomes" id="UP000821865">
    <property type="component" value="Chromosome 1"/>
</dbReference>
<accession>A0ACB8DU59</accession>
<gene>
    <name evidence="1" type="ORF">HPB49_003772</name>
</gene>
<evidence type="ECO:0000313" key="2">
    <source>
        <dbReference type="Proteomes" id="UP000821865"/>
    </source>
</evidence>
<keyword evidence="2" id="KW-1185">Reference proteome</keyword>
<proteinExistence type="predicted"/>
<organism evidence="1 2">
    <name type="scientific">Dermacentor silvarum</name>
    <name type="common">Tick</name>
    <dbReference type="NCBI Taxonomy" id="543639"/>
    <lineage>
        <taxon>Eukaryota</taxon>
        <taxon>Metazoa</taxon>
        <taxon>Ecdysozoa</taxon>
        <taxon>Arthropoda</taxon>
        <taxon>Chelicerata</taxon>
        <taxon>Arachnida</taxon>
        <taxon>Acari</taxon>
        <taxon>Parasitiformes</taxon>
        <taxon>Ixodida</taxon>
        <taxon>Ixodoidea</taxon>
        <taxon>Ixodidae</taxon>
        <taxon>Rhipicephalinae</taxon>
        <taxon>Dermacentor</taxon>
    </lineage>
</organism>
<sequence length="218" mass="24751">MRQHLRTLTRQPDVIMIEETHIDSVTLPGYQPFIPSDASRRLCTFVRNRITAIEHSLHPSSAKVRSRFLTLFKKALNVAGTNPLVIGGDFNLPHTVWGYGYFTTAAQNLWQDSQGLGHTFITDPMFPTRPGTSTSHNTTPDLTFTKNVTNAQWSNTQHDRGSDHFIIVIFISLIAAVTAKPREFTWVVWDAFRKHRSADPHAERIADIDAWTRNLQSD</sequence>
<name>A0ACB8DU59_DERSI</name>
<evidence type="ECO:0000313" key="1">
    <source>
        <dbReference type="EMBL" id="KAH7977859.1"/>
    </source>
</evidence>
<protein>
    <submittedName>
        <fullName evidence="1">Uncharacterized protein</fullName>
    </submittedName>
</protein>
<comment type="caution">
    <text evidence="1">The sequence shown here is derived from an EMBL/GenBank/DDBJ whole genome shotgun (WGS) entry which is preliminary data.</text>
</comment>
<dbReference type="EMBL" id="CM023470">
    <property type="protein sequence ID" value="KAH7977859.1"/>
    <property type="molecule type" value="Genomic_DNA"/>
</dbReference>
<reference evidence="1" key="1">
    <citation type="submission" date="2020-05" db="EMBL/GenBank/DDBJ databases">
        <title>Large-scale comparative analyses of tick genomes elucidate their genetic diversity and vector capacities.</title>
        <authorList>
            <person name="Jia N."/>
            <person name="Wang J."/>
            <person name="Shi W."/>
            <person name="Du L."/>
            <person name="Sun Y."/>
            <person name="Zhan W."/>
            <person name="Jiang J."/>
            <person name="Wang Q."/>
            <person name="Zhang B."/>
            <person name="Ji P."/>
            <person name="Sakyi L.B."/>
            <person name="Cui X."/>
            <person name="Yuan T."/>
            <person name="Jiang B."/>
            <person name="Yang W."/>
            <person name="Lam T.T.-Y."/>
            <person name="Chang Q."/>
            <person name="Ding S."/>
            <person name="Wang X."/>
            <person name="Zhu J."/>
            <person name="Ruan X."/>
            <person name="Zhao L."/>
            <person name="Wei J."/>
            <person name="Que T."/>
            <person name="Du C."/>
            <person name="Cheng J."/>
            <person name="Dai P."/>
            <person name="Han X."/>
            <person name="Huang E."/>
            <person name="Gao Y."/>
            <person name="Liu J."/>
            <person name="Shao H."/>
            <person name="Ye R."/>
            <person name="Li L."/>
            <person name="Wei W."/>
            <person name="Wang X."/>
            <person name="Wang C."/>
            <person name="Yang T."/>
            <person name="Huo Q."/>
            <person name="Li W."/>
            <person name="Guo W."/>
            <person name="Chen H."/>
            <person name="Zhou L."/>
            <person name="Ni X."/>
            <person name="Tian J."/>
            <person name="Zhou Y."/>
            <person name="Sheng Y."/>
            <person name="Liu T."/>
            <person name="Pan Y."/>
            <person name="Xia L."/>
            <person name="Li J."/>
            <person name="Zhao F."/>
            <person name="Cao W."/>
        </authorList>
    </citation>
    <scope>NUCLEOTIDE SEQUENCE</scope>
    <source>
        <strain evidence="1">Dsil-2018</strain>
    </source>
</reference>